<protein>
    <submittedName>
        <fullName evidence="2">ATP synthase F0 subunit 8</fullName>
    </submittedName>
</protein>
<feature type="transmembrane region" description="Helical" evidence="1">
    <location>
        <begin position="6"/>
        <end position="29"/>
    </location>
</feature>
<evidence type="ECO:0000313" key="3">
    <source>
        <dbReference type="EMBL" id="AEX89241.1"/>
    </source>
</evidence>
<evidence type="ECO:0000256" key="1">
    <source>
        <dbReference type="SAM" id="Phobius"/>
    </source>
</evidence>
<keyword evidence="2" id="KW-0496">Mitochondrion</keyword>
<geneLocation type="mitochondrion" evidence="2"/>
<keyword evidence="1" id="KW-0472">Membrane</keyword>
<evidence type="ECO:0000313" key="2">
    <source>
        <dbReference type="EMBL" id="AEX89238.1"/>
    </source>
</evidence>
<reference evidence="2" key="1">
    <citation type="journal article" date="2012" name="Mol. Phylogenet. Evol.">
        <title>Phylogeny and historical biogeography of ancient assassin spiders (Araneae: Archaeidae) in the Australian mesic zone: Evidence for Miocene speciation within Tertiary refugia.</title>
        <authorList>
            <person name="Rix M.G."/>
            <person name="Harvey M.S."/>
        </authorList>
    </citation>
    <scope>NUCLEOTIDE SEQUENCE</scope>
    <source>
        <strain evidence="2">CN_32_J</strain>
        <strain evidence="3">CN_33_J</strain>
    </source>
</reference>
<keyword evidence="1" id="KW-1133">Transmembrane helix</keyword>
<dbReference type="EMBL" id="JN716145">
    <property type="protein sequence ID" value="AEX89238.1"/>
    <property type="molecule type" value="Genomic_DNA"/>
</dbReference>
<organism evidence="2">
    <name type="scientific">Austrarchaea sp. WA</name>
    <dbReference type="NCBI Taxonomy" id="1090240"/>
    <lineage>
        <taxon>Eukaryota</taxon>
        <taxon>Metazoa</taxon>
        <taxon>Ecdysozoa</taxon>
        <taxon>Arthropoda</taxon>
        <taxon>Chelicerata</taxon>
        <taxon>Arachnida</taxon>
        <taxon>Araneae</taxon>
        <taxon>Araneomorphae</taxon>
        <taxon>Entelegynae</taxon>
        <taxon>Palpimanoidea</taxon>
        <taxon>Archaeidae</taxon>
        <taxon>Austrarchaea</taxon>
    </lineage>
</organism>
<keyword evidence="1" id="KW-0812">Transmembrane</keyword>
<sequence>MPQLSPLPWVFSFMMIFMLFMSMLIVYFVKFKSMKMLNNKLIKTMMWCW</sequence>
<accession>H2E4X6</accession>
<name>H2E4X6_9ARAC</name>
<dbReference type="EMBL" id="JN716146">
    <property type="protein sequence ID" value="AEX89241.1"/>
    <property type="molecule type" value="Genomic_DNA"/>
</dbReference>
<proteinExistence type="predicted"/>
<dbReference type="AlphaFoldDB" id="H2E4X6"/>
<gene>
    <name evidence="2" type="primary">ATP8</name>
</gene>